<dbReference type="SUPFAM" id="SSF53474">
    <property type="entry name" value="alpha/beta-Hydrolases"/>
    <property type="match status" value="1"/>
</dbReference>
<feature type="compositionally biased region" description="Polar residues" evidence="3">
    <location>
        <begin position="928"/>
        <end position="945"/>
    </location>
</feature>
<reference evidence="6 7" key="1">
    <citation type="submission" date="2020-08" db="EMBL/GenBank/DDBJ databases">
        <title>Genome public.</title>
        <authorList>
            <person name="Liu C."/>
            <person name="Sun Q."/>
        </authorList>
    </citation>
    <scope>NUCLEOTIDE SEQUENCE [LARGE SCALE GENOMIC DNA]</scope>
    <source>
        <strain evidence="6 7">M2</strain>
    </source>
</reference>
<dbReference type="InterPro" id="IPR008979">
    <property type="entry name" value="Galactose-bd-like_sf"/>
</dbReference>
<dbReference type="InterPro" id="IPR044060">
    <property type="entry name" value="Bacterial_rp_domain"/>
</dbReference>
<dbReference type="Proteomes" id="UP000641741">
    <property type="component" value="Unassembled WGS sequence"/>
</dbReference>
<accession>A0ABR7GKH0</accession>
<comment type="caution">
    <text evidence="6">The sequence shown here is derived from an EMBL/GenBank/DDBJ whole genome shotgun (WGS) entry which is preliminary data.</text>
</comment>
<dbReference type="Pfam" id="PF02129">
    <property type="entry name" value="Peptidase_S15"/>
    <property type="match status" value="1"/>
</dbReference>
<organism evidence="6 7">
    <name type="scientific">Agathobaculum hominis</name>
    <dbReference type="NCBI Taxonomy" id="2763014"/>
    <lineage>
        <taxon>Bacteria</taxon>
        <taxon>Bacillati</taxon>
        <taxon>Bacillota</taxon>
        <taxon>Clostridia</taxon>
        <taxon>Eubacteriales</taxon>
        <taxon>Butyricicoccaceae</taxon>
        <taxon>Agathobaculum</taxon>
    </lineage>
</organism>
<dbReference type="PROSITE" id="PS51272">
    <property type="entry name" value="SLH"/>
    <property type="match status" value="2"/>
</dbReference>
<feature type="region of interest" description="Disordered" evidence="3">
    <location>
        <begin position="915"/>
        <end position="945"/>
    </location>
</feature>
<gene>
    <name evidence="6" type="ORF">H8S02_02465</name>
</gene>
<evidence type="ECO:0000256" key="4">
    <source>
        <dbReference type="SAM" id="SignalP"/>
    </source>
</evidence>
<sequence>MKKRAASLALVLSMILSFTCQAGAVDANSGDDGQQVSTYAALEASAQSGGLTKLNAVKYILLDCGMKETQFPSGDSDYIAMAKSVGIADDKFDGSAACSLEELYTMANSTAAVNLRNAVKNGTPLFVDGVAQPIFPYTSGVPTKDGYSNDNSDIIRYSVYVETNYDTDGDGKLDLVKALVQLPRAAAEGKYKAAAIYDARPYITGCTDNGEARGIDYTKGDQGYNLNKLYAQPAAREAKGTANTMDTANKATADEWYYLSPYESSPKYPFYDYEDLDWYDYFLVRGYAAIEVGGLGTLGSEGLETCGADVETDAFKCVIEWLTGDRAAYTDRTSNIAIKADWSNGNVAMTGRSYGGTTDFAVASTGVKGLKTIVPVAGIASWYEYTNSQGIATGGVAYSDHLAFFCAGRYINAGVYANDTEWEPIKDIYPAYLNRIYNDQKTLNGDYGTHWATRDYTAGNEGKAGTASTSKYNNFNCPALIVHGLNDTNVRTKQFQLMYDAFKNAGQNVKLLLHQGAHITPDYDSYKVSLLIDGESYNGILNKWFSHYLYNQNNGAENMAAVTVQNNTDGSWTTLSDWDGNTETLRLACGDDGKTTVDSNYSYADYGHFLDNTDSTSARAIYTMDVDTDTVIVGTTKVHVRATPIQHLTQQAAVASDENTRAVAPRGVNHEEAMNPLKRANNDDSDIAVMSADSGSRDALMMSAMLVDMSDTEFTTYPTSVTKQKTGEINWFGSGAQDYEVINFVTSNSKYKVIAQGWMDLANPDAGFDSASAANKVELQDGKYYDYTLYLQPTHYTVKAGHKLALVLFTYDPNMASCSENYGYTFQNAETYAEIPVNSFYTLNYSAGANGTVTADKKNGAQMEANSLVTLTATADSGYDFSGWTVNGEAVEGGATKTFTINGNTTITANFTVHHSSSGGGSSSGSSTTVSASKSDNGSVSIDKTSASKGSTVTVTVKAKDGYKLDKLTITDAKGKTVEVTDKGNGKFSFVMPEGKVTVTPTFVADNGSQTENKSYSDVKTGDWYADAVKYVSDKGLMSGTGSDKFAPSTTTTRAMLMTVLARYAGEDTTGGATWYEKGMEWAKTNGVSDGTNPNANITREQLVTMMYRYAGSPKADGKLDSFSDAASVSTYAADAMQWAVANGIVNGSNGKLNPQDNATRAEVAAILMRFCEMSK</sequence>
<dbReference type="RefSeq" id="WP_186969141.1">
    <property type="nucleotide sequence ID" value="NZ_JACOPK010000002.1"/>
</dbReference>
<dbReference type="Pfam" id="PF08530">
    <property type="entry name" value="PepX_C"/>
    <property type="match status" value="1"/>
</dbReference>
<dbReference type="SMART" id="SM00939">
    <property type="entry name" value="PepX_C"/>
    <property type="match status" value="1"/>
</dbReference>
<evidence type="ECO:0000256" key="3">
    <source>
        <dbReference type="SAM" id="MobiDB-lite"/>
    </source>
</evidence>
<dbReference type="InterPro" id="IPR000383">
    <property type="entry name" value="Xaa-Pro-like_dom"/>
</dbReference>
<dbReference type="Pfam" id="PF18998">
    <property type="entry name" value="Flg_new_2"/>
    <property type="match status" value="2"/>
</dbReference>
<dbReference type="Gene3D" id="2.60.120.260">
    <property type="entry name" value="Galactose-binding domain-like"/>
    <property type="match status" value="1"/>
</dbReference>
<dbReference type="InterPro" id="IPR029058">
    <property type="entry name" value="AB_hydrolase_fold"/>
</dbReference>
<dbReference type="SUPFAM" id="SSF49785">
    <property type="entry name" value="Galactose-binding domain-like"/>
    <property type="match status" value="1"/>
</dbReference>
<keyword evidence="1" id="KW-0677">Repeat</keyword>
<dbReference type="Gene3D" id="3.40.50.1820">
    <property type="entry name" value="alpha/beta hydrolase"/>
    <property type="match status" value="2"/>
</dbReference>
<evidence type="ECO:0000259" key="5">
    <source>
        <dbReference type="PROSITE" id="PS51272"/>
    </source>
</evidence>
<proteinExistence type="predicted"/>
<dbReference type="InterPro" id="IPR013736">
    <property type="entry name" value="Xaa-Pro_dipept_C"/>
</dbReference>
<evidence type="ECO:0000313" key="7">
    <source>
        <dbReference type="Proteomes" id="UP000641741"/>
    </source>
</evidence>
<dbReference type="EMBL" id="JACOPK010000002">
    <property type="protein sequence ID" value="MBC5694814.1"/>
    <property type="molecule type" value="Genomic_DNA"/>
</dbReference>
<feature type="chain" id="PRO_5046107885" evidence="4">
    <location>
        <begin position="23"/>
        <end position="1176"/>
    </location>
</feature>
<protein>
    <submittedName>
        <fullName evidence="6">S-layer homology domain-containing protein</fullName>
    </submittedName>
</protein>
<evidence type="ECO:0000256" key="2">
    <source>
        <dbReference type="ARBA" id="ARBA00022801"/>
    </source>
</evidence>
<evidence type="ECO:0000256" key="1">
    <source>
        <dbReference type="ARBA" id="ARBA00022737"/>
    </source>
</evidence>
<keyword evidence="7" id="KW-1185">Reference proteome</keyword>
<keyword evidence="2" id="KW-0378">Hydrolase</keyword>
<feature type="domain" description="SLH" evidence="5">
    <location>
        <begin position="1012"/>
        <end position="1075"/>
    </location>
</feature>
<dbReference type="InterPro" id="IPR001119">
    <property type="entry name" value="SLH_dom"/>
</dbReference>
<dbReference type="Pfam" id="PF00395">
    <property type="entry name" value="SLH"/>
    <property type="match status" value="2"/>
</dbReference>
<name>A0ABR7GKH0_9FIRM</name>
<feature type="domain" description="SLH" evidence="5">
    <location>
        <begin position="1120"/>
        <end position="1176"/>
    </location>
</feature>
<evidence type="ECO:0000313" key="6">
    <source>
        <dbReference type="EMBL" id="MBC5694814.1"/>
    </source>
</evidence>
<keyword evidence="4" id="KW-0732">Signal</keyword>
<feature type="signal peptide" evidence="4">
    <location>
        <begin position="1"/>
        <end position="22"/>
    </location>
</feature>